<dbReference type="RefSeq" id="WP_380690091.1">
    <property type="nucleotide sequence ID" value="NZ_JBHRSS010000005.1"/>
</dbReference>
<dbReference type="Gene3D" id="3.40.50.300">
    <property type="entry name" value="P-loop containing nucleotide triphosphate hydrolases"/>
    <property type="match status" value="1"/>
</dbReference>
<dbReference type="InterPro" id="IPR011629">
    <property type="entry name" value="CobW-like_C"/>
</dbReference>
<dbReference type="Pfam" id="PF07683">
    <property type="entry name" value="CobW_C"/>
    <property type="match status" value="1"/>
</dbReference>
<evidence type="ECO:0000256" key="4">
    <source>
        <dbReference type="ARBA" id="ARBA00034320"/>
    </source>
</evidence>
<reference evidence="9" key="1">
    <citation type="journal article" date="2019" name="Int. J. Syst. Evol. Microbiol.">
        <title>The Global Catalogue of Microorganisms (GCM) 10K type strain sequencing project: providing services to taxonomists for standard genome sequencing and annotation.</title>
        <authorList>
            <consortium name="The Broad Institute Genomics Platform"/>
            <consortium name="The Broad Institute Genome Sequencing Center for Infectious Disease"/>
            <person name="Wu L."/>
            <person name="Ma J."/>
        </authorList>
    </citation>
    <scope>NUCLEOTIDE SEQUENCE [LARGE SCALE GENOMIC DNA]</scope>
    <source>
        <strain evidence="9">KCTC 52640</strain>
    </source>
</reference>
<evidence type="ECO:0000256" key="3">
    <source>
        <dbReference type="ARBA" id="ARBA00023186"/>
    </source>
</evidence>
<gene>
    <name evidence="8" type="ORF">ACFOSU_12460</name>
</gene>
<comment type="similarity">
    <text evidence="4">Belongs to the SIMIBI class G3E GTPase family. ZNG1 subfamily.</text>
</comment>
<dbReference type="EMBL" id="JBHRSS010000005">
    <property type="protein sequence ID" value="MFC3104697.1"/>
    <property type="molecule type" value="Genomic_DNA"/>
</dbReference>
<accession>A0ABV7ET14</accession>
<dbReference type="Pfam" id="PF02492">
    <property type="entry name" value="cobW"/>
    <property type="match status" value="1"/>
</dbReference>
<keyword evidence="1" id="KW-0547">Nucleotide-binding</keyword>
<comment type="function">
    <text evidence="5">Zinc chaperone that directly transfers zinc cofactor to target proteins, thereby activating them. Zinc is transferred from the CXCC motif in the GTPase domain to the zinc binding site in target proteins in a process requiring GTP hydrolysis.</text>
</comment>
<proteinExistence type="inferred from homology"/>
<evidence type="ECO:0000256" key="6">
    <source>
        <dbReference type="ARBA" id="ARBA00049117"/>
    </source>
</evidence>
<dbReference type="InterPro" id="IPR027417">
    <property type="entry name" value="P-loop_NTPase"/>
</dbReference>
<comment type="catalytic activity">
    <reaction evidence="6">
        <text>GTP + H2O = GDP + phosphate + H(+)</text>
        <dbReference type="Rhea" id="RHEA:19669"/>
        <dbReference type="ChEBI" id="CHEBI:15377"/>
        <dbReference type="ChEBI" id="CHEBI:15378"/>
        <dbReference type="ChEBI" id="CHEBI:37565"/>
        <dbReference type="ChEBI" id="CHEBI:43474"/>
        <dbReference type="ChEBI" id="CHEBI:58189"/>
    </reaction>
    <physiologicalReaction direction="left-to-right" evidence="6">
        <dbReference type="Rhea" id="RHEA:19670"/>
    </physiologicalReaction>
</comment>
<evidence type="ECO:0000256" key="5">
    <source>
        <dbReference type="ARBA" id="ARBA00045658"/>
    </source>
</evidence>
<evidence type="ECO:0000313" key="9">
    <source>
        <dbReference type="Proteomes" id="UP001595462"/>
    </source>
</evidence>
<keyword evidence="2" id="KW-0378">Hydrolase</keyword>
<feature type="domain" description="CobW C-terminal" evidence="7">
    <location>
        <begin position="234"/>
        <end position="324"/>
    </location>
</feature>
<dbReference type="PANTHER" id="PTHR13748">
    <property type="entry name" value="COBW-RELATED"/>
    <property type="match status" value="1"/>
</dbReference>
<organism evidence="8 9">
    <name type="scientific">Salinisphaera aquimarina</name>
    <dbReference type="NCBI Taxonomy" id="2094031"/>
    <lineage>
        <taxon>Bacteria</taxon>
        <taxon>Pseudomonadati</taxon>
        <taxon>Pseudomonadota</taxon>
        <taxon>Gammaproteobacteria</taxon>
        <taxon>Salinisphaerales</taxon>
        <taxon>Salinisphaeraceae</taxon>
        <taxon>Salinisphaera</taxon>
    </lineage>
</organism>
<dbReference type="SUPFAM" id="SSF52540">
    <property type="entry name" value="P-loop containing nucleoside triphosphate hydrolases"/>
    <property type="match status" value="1"/>
</dbReference>
<dbReference type="InterPro" id="IPR036627">
    <property type="entry name" value="CobW-likC_sf"/>
</dbReference>
<evidence type="ECO:0000256" key="1">
    <source>
        <dbReference type="ARBA" id="ARBA00022741"/>
    </source>
</evidence>
<dbReference type="SMART" id="SM00833">
    <property type="entry name" value="CobW_C"/>
    <property type="match status" value="1"/>
</dbReference>
<dbReference type="SUPFAM" id="SSF90002">
    <property type="entry name" value="Hypothetical protein YjiA, C-terminal domain"/>
    <property type="match status" value="1"/>
</dbReference>
<dbReference type="Proteomes" id="UP001595462">
    <property type="component" value="Unassembled WGS sequence"/>
</dbReference>
<dbReference type="Gene3D" id="3.30.1220.10">
    <property type="entry name" value="CobW-like, C-terminal domain"/>
    <property type="match status" value="1"/>
</dbReference>
<evidence type="ECO:0000259" key="7">
    <source>
        <dbReference type="SMART" id="SM00833"/>
    </source>
</evidence>
<protein>
    <submittedName>
        <fullName evidence="8">CobW family GTP-binding protein</fullName>
    </submittedName>
</protein>
<keyword evidence="9" id="KW-1185">Reference proteome</keyword>
<dbReference type="InterPro" id="IPR051316">
    <property type="entry name" value="Zinc-reg_GTPase_activator"/>
</dbReference>
<sequence>MINQAGKTIPLTVVGGFLGSGKTTLINRILQSDRAGRTAVLVNDFGSVNVDERMIAAAGGQTIALTNGCVCCSIGDDLTEALIRVSEMHPVPEWIVIETSGVADPRQIAQVGVVDPILVVDGVMVLVDASTVEAHMEDSRIADTVLRQIEAADMLILNKADLVGSADITRLRSWLSRVVPEATIHVAMDADIPWELVRSPDVARSVKPRGRVPDQCVKLATTMSAGPVEHDHIYATWTYETSRDLSRDKLRLLLDEMPPHVLRAKGLVRLESEPAVETIIQFAGHSRALKSSGRAAPDVSRIVFISTSEDADFAAIRELLLTAEC</sequence>
<evidence type="ECO:0000256" key="2">
    <source>
        <dbReference type="ARBA" id="ARBA00022801"/>
    </source>
</evidence>
<name>A0ABV7ET14_9GAMM</name>
<keyword evidence="3" id="KW-0143">Chaperone</keyword>
<evidence type="ECO:0000313" key="8">
    <source>
        <dbReference type="EMBL" id="MFC3104697.1"/>
    </source>
</evidence>
<dbReference type="CDD" id="cd03112">
    <property type="entry name" value="CobW-like"/>
    <property type="match status" value="1"/>
</dbReference>
<comment type="caution">
    <text evidence="8">The sequence shown here is derived from an EMBL/GenBank/DDBJ whole genome shotgun (WGS) entry which is preliminary data.</text>
</comment>
<dbReference type="InterPro" id="IPR003495">
    <property type="entry name" value="CobW/HypB/UreG_nucleotide-bd"/>
</dbReference>